<sequence length="255" mass="28445">MKKYLFLLLLTLPLFSEKGAGIGQNLGDTVPLDLTFINEQAKEVTLRELMDGKPTLLTLNYYRCAGICSPQLDELAATLSKVQLAENIDYKVITVGFAEDENISLAITKKKNIISSMTRHYVQDAWQFVLGENNSSAKLAQSVGFKYKAMKMENGDLGYIHGASIIMLSPKGKITGYLNGINQLPADITLAIKEASEERVRHSIPRNNSPFCFTETPEAGLMLNNMTRIAGILSIVLLLVFFFFFLRRGRKNKIN</sequence>
<evidence type="ECO:0000256" key="1">
    <source>
        <dbReference type="ARBA" id="ARBA00010996"/>
    </source>
</evidence>
<feature type="binding site" evidence="2">
    <location>
        <position position="68"/>
    </location>
    <ligand>
        <name>Cu cation</name>
        <dbReference type="ChEBI" id="CHEBI:23378"/>
    </ligand>
</feature>
<keyword evidence="4" id="KW-1133">Transmembrane helix</keyword>
<comment type="similarity">
    <text evidence="1">Belongs to the SCO1/2 family.</text>
</comment>
<dbReference type="GO" id="GO:0046872">
    <property type="term" value="F:metal ion binding"/>
    <property type="evidence" value="ECO:0007669"/>
    <property type="project" value="UniProtKB-KW"/>
</dbReference>
<evidence type="ECO:0000313" key="5">
    <source>
        <dbReference type="EMBL" id="CAA6812894.1"/>
    </source>
</evidence>
<reference evidence="5" key="1">
    <citation type="submission" date="2020-01" db="EMBL/GenBank/DDBJ databases">
        <authorList>
            <person name="Meier V. D."/>
            <person name="Meier V D."/>
        </authorList>
    </citation>
    <scope>NUCLEOTIDE SEQUENCE</scope>
    <source>
        <strain evidence="5">HLG_WM_MAG_02</strain>
    </source>
</reference>
<name>A0A6S6TCY3_9BACT</name>
<dbReference type="PANTHER" id="PTHR12151">
    <property type="entry name" value="ELECTRON TRANSPORT PROTIN SCO1/SENC FAMILY MEMBER"/>
    <property type="match status" value="1"/>
</dbReference>
<dbReference type="EMBL" id="CACVAZ010000076">
    <property type="protein sequence ID" value="CAA6812894.1"/>
    <property type="molecule type" value="Genomic_DNA"/>
</dbReference>
<keyword evidence="2" id="KW-0186">Copper</keyword>
<dbReference type="AlphaFoldDB" id="A0A6S6TCY3"/>
<evidence type="ECO:0000256" key="4">
    <source>
        <dbReference type="SAM" id="Phobius"/>
    </source>
</evidence>
<accession>A0A6S6TCY3</accession>
<evidence type="ECO:0000256" key="3">
    <source>
        <dbReference type="PIRSR" id="PIRSR603782-2"/>
    </source>
</evidence>
<keyword evidence="2" id="KW-0479">Metal-binding</keyword>
<organism evidence="5">
    <name type="scientific">uncultured Sulfurovum sp</name>
    <dbReference type="NCBI Taxonomy" id="269237"/>
    <lineage>
        <taxon>Bacteria</taxon>
        <taxon>Pseudomonadati</taxon>
        <taxon>Campylobacterota</taxon>
        <taxon>Epsilonproteobacteria</taxon>
        <taxon>Campylobacterales</taxon>
        <taxon>Sulfurovaceae</taxon>
        <taxon>Sulfurovum</taxon>
        <taxon>environmental samples</taxon>
    </lineage>
</organism>
<dbReference type="InterPro" id="IPR003782">
    <property type="entry name" value="SCO1/SenC"/>
</dbReference>
<dbReference type="SUPFAM" id="SSF52833">
    <property type="entry name" value="Thioredoxin-like"/>
    <property type="match status" value="1"/>
</dbReference>
<dbReference type="PANTHER" id="PTHR12151:SF8">
    <property type="entry name" value="THIOREDOXIN DOMAIN-CONTAINING PROTEIN"/>
    <property type="match status" value="1"/>
</dbReference>
<dbReference type="Pfam" id="PF02630">
    <property type="entry name" value="SCO1-SenC"/>
    <property type="match status" value="1"/>
</dbReference>
<proteinExistence type="inferred from homology"/>
<feature type="binding site" evidence="2">
    <location>
        <position position="64"/>
    </location>
    <ligand>
        <name>Cu cation</name>
        <dbReference type="ChEBI" id="CHEBI:23378"/>
    </ligand>
</feature>
<keyword evidence="4" id="KW-0472">Membrane</keyword>
<keyword evidence="4" id="KW-0812">Transmembrane</keyword>
<evidence type="ECO:0000256" key="2">
    <source>
        <dbReference type="PIRSR" id="PIRSR603782-1"/>
    </source>
</evidence>
<dbReference type="InterPro" id="IPR036249">
    <property type="entry name" value="Thioredoxin-like_sf"/>
</dbReference>
<gene>
    <name evidence="5" type="ORF">HELGO_WM39997</name>
</gene>
<feature type="transmembrane region" description="Helical" evidence="4">
    <location>
        <begin position="229"/>
        <end position="246"/>
    </location>
</feature>
<dbReference type="CDD" id="cd02968">
    <property type="entry name" value="SCO"/>
    <property type="match status" value="1"/>
</dbReference>
<keyword evidence="3" id="KW-1015">Disulfide bond</keyword>
<dbReference type="Gene3D" id="3.40.30.10">
    <property type="entry name" value="Glutaredoxin"/>
    <property type="match status" value="1"/>
</dbReference>
<feature type="disulfide bond" description="Redox-active" evidence="3">
    <location>
        <begin position="64"/>
        <end position="68"/>
    </location>
</feature>
<protein>
    <submittedName>
        <fullName evidence="5">SCO1/SenC family protein</fullName>
    </submittedName>
</protein>
<feature type="binding site" evidence="2">
    <location>
        <position position="161"/>
    </location>
    <ligand>
        <name>Cu cation</name>
        <dbReference type="ChEBI" id="CHEBI:23378"/>
    </ligand>
</feature>